<sequence>MKKWQALIEKSKHFLLVSLLMIITFCYAMFQGGFVSWFVFFTVSPFLLYAVIFLLVKEDILLVERKIEPSHVECGQSAKVTVTVERKTRFPFAYMMMEELVNSEALVQSRVQGTNTVKFVGFRKKFSWDYVLENMSRGEHRYLGVNIVFCDFFGWAKKRVAAEKEQVILVYPRVREMRYAALQTKFDVGTMMSPYSIVKDTSMAVGLREYVPGDRFSWIHWKSFAKTQTLQSKVFEDRQSQELMLVLHAGKSPLFEEKIELVASMLQTIVGERGDISFVSAGSKTNVFTNIQGNKQLDQVMYHLAAIKPAEAVKFQLRDQQVFKHIATLLYVTSEVSDELLHSLANMVKSCICFVVAERPPVQTELAKRYKQIRVVYVNPTDYYHLFTEVMKP</sequence>
<proteinExistence type="predicted"/>
<evidence type="ECO:0000259" key="2">
    <source>
        <dbReference type="Pfam" id="PF01882"/>
    </source>
</evidence>
<keyword evidence="1" id="KW-0812">Transmembrane</keyword>
<feature type="transmembrane region" description="Helical" evidence="1">
    <location>
        <begin position="36"/>
        <end position="56"/>
    </location>
</feature>
<dbReference type="Proteomes" id="UP000037326">
    <property type="component" value="Unassembled WGS sequence"/>
</dbReference>
<comment type="caution">
    <text evidence="3">The sequence shown here is derived from an EMBL/GenBank/DDBJ whole genome shotgun (WGS) entry which is preliminary data.</text>
</comment>
<accession>A0A0K9F5S9</accession>
<evidence type="ECO:0000256" key="1">
    <source>
        <dbReference type="SAM" id="Phobius"/>
    </source>
</evidence>
<dbReference type="OrthoDB" id="140416at2"/>
<name>A0A0K9F5S9_9BACI</name>
<dbReference type="GeneID" id="96599982"/>
<protein>
    <recommendedName>
        <fullName evidence="2">DUF58 domain-containing protein</fullName>
    </recommendedName>
</protein>
<keyword evidence="1" id="KW-1133">Transmembrane helix</keyword>
<feature type="transmembrane region" description="Helical" evidence="1">
    <location>
        <begin position="12"/>
        <end position="30"/>
    </location>
</feature>
<reference evidence="4" key="1">
    <citation type="submission" date="2015-07" db="EMBL/GenBank/DDBJ databases">
        <authorList>
            <consortium name="Consortium for Microbial Forensics and Genomics (microFORGE)"/>
            <person name="Knight B.M."/>
            <person name="Roberts D.P."/>
            <person name="Lin D."/>
            <person name="Hari K."/>
            <person name="Fletcher J."/>
            <person name="Melcher U."/>
            <person name="Blagden T."/>
            <person name="Winegar R.A."/>
        </authorList>
    </citation>
    <scope>NUCLEOTIDE SEQUENCE [LARGE SCALE GENOMIC DNA]</scope>
    <source>
        <strain evidence="4">DSM 23493</strain>
    </source>
</reference>
<dbReference type="EMBL" id="LFXJ01000009">
    <property type="protein sequence ID" value="KMY29895.1"/>
    <property type="molecule type" value="Genomic_DNA"/>
</dbReference>
<dbReference type="PANTHER" id="PTHR34351:SF2">
    <property type="entry name" value="DUF58 DOMAIN-CONTAINING PROTEIN"/>
    <property type="match status" value="1"/>
</dbReference>
<evidence type="ECO:0000313" key="4">
    <source>
        <dbReference type="Proteomes" id="UP000037326"/>
    </source>
</evidence>
<dbReference type="PANTHER" id="PTHR34351">
    <property type="entry name" value="SLR1927 PROTEIN-RELATED"/>
    <property type="match status" value="1"/>
</dbReference>
<dbReference type="AlphaFoldDB" id="A0A0K9F5S9"/>
<gene>
    <name evidence="3" type="ORF">ACZ11_17300</name>
</gene>
<dbReference type="RefSeq" id="WP_049667791.1">
    <property type="nucleotide sequence ID" value="NZ_LFXJ01000009.1"/>
</dbReference>
<dbReference type="PATRIC" id="fig|582475.4.peg.5287"/>
<organism evidence="3 4">
    <name type="scientific">Lysinibacillus xylanilyticus</name>
    <dbReference type="NCBI Taxonomy" id="582475"/>
    <lineage>
        <taxon>Bacteria</taxon>
        <taxon>Bacillati</taxon>
        <taxon>Bacillota</taxon>
        <taxon>Bacilli</taxon>
        <taxon>Bacillales</taxon>
        <taxon>Bacillaceae</taxon>
        <taxon>Lysinibacillus</taxon>
    </lineage>
</organism>
<evidence type="ECO:0000313" key="3">
    <source>
        <dbReference type="EMBL" id="KMY29895.1"/>
    </source>
</evidence>
<dbReference type="Pfam" id="PF01882">
    <property type="entry name" value="DUF58"/>
    <property type="match status" value="1"/>
</dbReference>
<dbReference type="InterPro" id="IPR002881">
    <property type="entry name" value="DUF58"/>
</dbReference>
<feature type="domain" description="DUF58" evidence="2">
    <location>
        <begin position="207"/>
        <end position="312"/>
    </location>
</feature>
<keyword evidence="1" id="KW-0472">Membrane</keyword>